<dbReference type="RefSeq" id="WP_014801481.1">
    <property type="nucleotide sequence ID" value="NC_018020.1"/>
</dbReference>
<dbReference type="AlphaFoldDB" id="I4B104"/>
<dbReference type="InterPro" id="IPR050256">
    <property type="entry name" value="Glycosyltransferase_2"/>
</dbReference>
<dbReference type="EMBL" id="CP002959">
    <property type="protein sequence ID" value="AFM10961.1"/>
    <property type="molecule type" value="Genomic_DNA"/>
</dbReference>
<dbReference type="KEGG" id="tpx:Turpa_0301"/>
<dbReference type="PATRIC" id="fig|869212.3.peg.264"/>
<sequence>MKKPSKAAKKPVLSVVIPAYNEEQNIAPTLTEITAKLRAAQIPYEIVVVNDNSKDKTPEIVRALQKKDRGIKLVNRNPPGGFGRAIRSGLENFTGDIVTIVMADLSDDPDDIVRYYDLIANHGFDAAFGSRFVKGGKVVEYPKTKLYVNRIVNKMLQLMFWTRHNDLTNAFKAYRADVVRSCMPLKGAHFNVTIELSLSVLIRRYKIAACPIRWYGRKWGQSNLKLRAMGRRYLATLIKIWFERLLILDDIMAEKSEVKPE</sequence>
<keyword evidence="3" id="KW-1185">Reference proteome</keyword>
<dbReference type="Proteomes" id="UP000006048">
    <property type="component" value="Chromosome"/>
</dbReference>
<evidence type="ECO:0000313" key="3">
    <source>
        <dbReference type="Proteomes" id="UP000006048"/>
    </source>
</evidence>
<dbReference type="CDD" id="cd04179">
    <property type="entry name" value="DPM_DPG-synthase_like"/>
    <property type="match status" value="1"/>
</dbReference>
<protein>
    <submittedName>
        <fullName evidence="2">Glycosyl transferase family 2</fullName>
    </submittedName>
</protein>
<organism evidence="2 3">
    <name type="scientific">Turneriella parva (strain ATCC BAA-1111 / DSM 21527 / NCTC 11395 / H)</name>
    <name type="common">Leptospira parva</name>
    <dbReference type="NCBI Taxonomy" id="869212"/>
    <lineage>
        <taxon>Bacteria</taxon>
        <taxon>Pseudomonadati</taxon>
        <taxon>Spirochaetota</taxon>
        <taxon>Spirochaetia</taxon>
        <taxon>Leptospirales</taxon>
        <taxon>Leptospiraceae</taxon>
        <taxon>Turneriella</taxon>
    </lineage>
</organism>
<dbReference type="InterPro" id="IPR029044">
    <property type="entry name" value="Nucleotide-diphossugar_trans"/>
</dbReference>
<dbReference type="GO" id="GO:0016740">
    <property type="term" value="F:transferase activity"/>
    <property type="evidence" value="ECO:0007669"/>
    <property type="project" value="UniProtKB-KW"/>
</dbReference>
<feature type="domain" description="Glycosyltransferase 2-like" evidence="1">
    <location>
        <begin position="14"/>
        <end position="179"/>
    </location>
</feature>
<dbReference type="HOGENOM" id="CLU_033536_13_2_12"/>
<dbReference type="OrthoDB" id="9807778at2"/>
<evidence type="ECO:0000313" key="2">
    <source>
        <dbReference type="EMBL" id="AFM10961.1"/>
    </source>
</evidence>
<dbReference type="Gene3D" id="3.90.550.10">
    <property type="entry name" value="Spore Coat Polysaccharide Biosynthesis Protein SpsA, Chain A"/>
    <property type="match status" value="1"/>
</dbReference>
<dbReference type="PANTHER" id="PTHR48090:SF7">
    <property type="entry name" value="RFBJ PROTEIN"/>
    <property type="match status" value="1"/>
</dbReference>
<reference evidence="2 3" key="1">
    <citation type="submission" date="2012-06" db="EMBL/GenBank/DDBJ databases">
        <title>The complete chromosome of genome of Turneriella parva DSM 21527.</title>
        <authorList>
            <consortium name="US DOE Joint Genome Institute (JGI-PGF)"/>
            <person name="Lucas S."/>
            <person name="Han J."/>
            <person name="Lapidus A."/>
            <person name="Bruce D."/>
            <person name="Goodwin L."/>
            <person name="Pitluck S."/>
            <person name="Peters L."/>
            <person name="Kyrpides N."/>
            <person name="Mavromatis K."/>
            <person name="Ivanova N."/>
            <person name="Mikhailova N."/>
            <person name="Chertkov O."/>
            <person name="Detter J.C."/>
            <person name="Tapia R."/>
            <person name="Han C."/>
            <person name="Land M."/>
            <person name="Hauser L."/>
            <person name="Markowitz V."/>
            <person name="Cheng J.-F."/>
            <person name="Hugenholtz P."/>
            <person name="Woyke T."/>
            <person name="Wu D."/>
            <person name="Gronow S."/>
            <person name="Wellnitz S."/>
            <person name="Brambilla E."/>
            <person name="Klenk H.-P."/>
            <person name="Eisen J.A."/>
        </authorList>
    </citation>
    <scope>NUCLEOTIDE SEQUENCE [LARGE SCALE GENOMIC DNA]</scope>
    <source>
        <strain evidence="3">ATCC BAA-1111 / DSM 21527 / NCTC 11395 / H</strain>
    </source>
</reference>
<dbReference type="SUPFAM" id="SSF53448">
    <property type="entry name" value="Nucleotide-diphospho-sugar transferases"/>
    <property type="match status" value="1"/>
</dbReference>
<proteinExistence type="predicted"/>
<dbReference type="InterPro" id="IPR001173">
    <property type="entry name" value="Glyco_trans_2-like"/>
</dbReference>
<dbReference type="STRING" id="869212.Turpa_0301"/>
<dbReference type="Pfam" id="PF00535">
    <property type="entry name" value="Glycos_transf_2"/>
    <property type="match status" value="1"/>
</dbReference>
<evidence type="ECO:0000259" key="1">
    <source>
        <dbReference type="Pfam" id="PF00535"/>
    </source>
</evidence>
<accession>I4B104</accession>
<name>I4B104_TURPD</name>
<keyword evidence="2" id="KW-0808">Transferase</keyword>
<gene>
    <name evidence="2" type="ordered locus">Turpa_0301</name>
</gene>
<dbReference type="PANTHER" id="PTHR48090">
    <property type="entry name" value="UNDECAPRENYL-PHOSPHATE 4-DEOXY-4-FORMAMIDO-L-ARABINOSE TRANSFERASE-RELATED"/>
    <property type="match status" value="1"/>
</dbReference>